<dbReference type="EMBL" id="QEHR01000020">
    <property type="protein sequence ID" value="PVW11715.1"/>
    <property type="molecule type" value="Genomic_DNA"/>
</dbReference>
<dbReference type="Proteomes" id="UP000245962">
    <property type="component" value="Unassembled WGS sequence"/>
</dbReference>
<keyword evidence="3" id="KW-1185">Reference proteome</keyword>
<protein>
    <submittedName>
        <fullName evidence="2">Uncharacterized protein</fullName>
    </submittedName>
</protein>
<name>A0A2U0HS95_9FLAO</name>
<dbReference type="RefSeq" id="WP_116695701.1">
    <property type="nucleotide sequence ID" value="NZ_QEHR01000020.1"/>
</dbReference>
<sequence>MKTYKLKEKGQKNSMIAVVVITAILLVFFITTGYILFPVVPALIVLIFSYYWHKKNDVLVFDTDYLEFKFSPFQSKKFIKYTSLTDLKYNPKKKVVLLFTDEKKVKLPLGGLEDQDAEETLLFLRELVKQDNVAA</sequence>
<accession>A0A2U0HS95</accession>
<keyword evidence="1" id="KW-0472">Membrane</keyword>
<keyword evidence="1" id="KW-1133">Transmembrane helix</keyword>
<evidence type="ECO:0000256" key="1">
    <source>
        <dbReference type="SAM" id="Phobius"/>
    </source>
</evidence>
<evidence type="ECO:0000313" key="2">
    <source>
        <dbReference type="EMBL" id="PVW11715.1"/>
    </source>
</evidence>
<keyword evidence="1" id="KW-0812">Transmembrane</keyword>
<proteinExistence type="predicted"/>
<organism evidence="2 3">
    <name type="scientific">Marixanthomonas spongiae</name>
    <dbReference type="NCBI Taxonomy" id="2174845"/>
    <lineage>
        <taxon>Bacteria</taxon>
        <taxon>Pseudomonadati</taxon>
        <taxon>Bacteroidota</taxon>
        <taxon>Flavobacteriia</taxon>
        <taxon>Flavobacteriales</taxon>
        <taxon>Flavobacteriaceae</taxon>
        <taxon>Marixanthomonas</taxon>
    </lineage>
</organism>
<gene>
    <name evidence="2" type="ORF">DDV96_15570</name>
</gene>
<feature type="transmembrane region" description="Helical" evidence="1">
    <location>
        <begin position="12"/>
        <end position="29"/>
    </location>
</feature>
<feature type="transmembrane region" description="Helical" evidence="1">
    <location>
        <begin position="35"/>
        <end position="52"/>
    </location>
</feature>
<reference evidence="2 3" key="1">
    <citation type="submission" date="2018-04" db="EMBL/GenBank/DDBJ databases">
        <title>Marixanthomonas spongiae HN-E44 sp. nov., isolated from a marine sponge.</title>
        <authorList>
            <person name="Luo L."/>
            <person name="Zhuang L."/>
        </authorList>
    </citation>
    <scope>NUCLEOTIDE SEQUENCE [LARGE SCALE GENOMIC DNA]</scope>
    <source>
        <strain evidence="2 3">HN-E44</strain>
    </source>
</reference>
<comment type="caution">
    <text evidence="2">The sequence shown here is derived from an EMBL/GenBank/DDBJ whole genome shotgun (WGS) entry which is preliminary data.</text>
</comment>
<evidence type="ECO:0000313" key="3">
    <source>
        <dbReference type="Proteomes" id="UP000245962"/>
    </source>
</evidence>
<dbReference type="OrthoDB" id="1444535at2"/>
<dbReference type="AlphaFoldDB" id="A0A2U0HS95"/>